<evidence type="ECO:0000259" key="3">
    <source>
        <dbReference type="Pfam" id="PF13827"/>
    </source>
</evidence>
<feature type="chain" id="PRO_5017962240" evidence="2">
    <location>
        <begin position="20"/>
        <end position="222"/>
    </location>
</feature>
<evidence type="ECO:0000313" key="5">
    <source>
        <dbReference type="Proteomes" id="UP000275910"/>
    </source>
</evidence>
<protein>
    <submittedName>
        <fullName evidence="4">DUF4189 domain-containing protein</fullName>
    </submittedName>
</protein>
<evidence type="ECO:0000313" key="4">
    <source>
        <dbReference type="EMBL" id="ROU05549.1"/>
    </source>
</evidence>
<organism evidence="4 5">
    <name type="scientific">Lysobacter enzymogenes</name>
    <dbReference type="NCBI Taxonomy" id="69"/>
    <lineage>
        <taxon>Bacteria</taxon>
        <taxon>Pseudomonadati</taxon>
        <taxon>Pseudomonadota</taxon>
        <taxon>Gammaproteobacteria</taxon>
        <taxon>Lysobacterales</taxon>
        <taxon>Lysobacteraceae</taxon>
        <taxon>Lysobacter</taxon>
    </lineage>
</organism>
<evidence type="ECO:0000256" key="1">
    <source>
        <dbReference type="SAM" id="MobiDB-lite"/>
    </source>
</evidence>
<dbReference type="InterPro" id="IPR025240">
    <property type="entry name" value="DUF4189"/>
</dbReference>
<dbReference type="Proteomes" id="UP000275910">
    <property type="component" value="Unassembled WGS sequence"/>
</dbReference>
<feature type="region of interest" description="Disordered" evidence="1">
    <location>
        <begin position="48"/>
        <end position="68"/>
    </location>
</feature>
<sequence length="222" mass="23774">MSKHAHRIAGLFLLASALAAPHAAAEQGCPDGLSPIGQAPGPICVPTPGYGLNPPPRAQPRQAAPTPMPQITMMPSLPRPRYYGVHVTDPARTQLYSSNYSLDVDTAATLALNFCREQTGQTCVVLGSFVDQCQSIAIDAARKTYRGLDLIPRVAARAAMAECTRANKAGECRLWRLPLCSGLGYGEGNYVGNDNGRTPEQIAAEIDTMTRELSAELARENR</sequence>
<dbReference type="AlphaFoldDB" id="A0A3N2RDQ3"/>
<evidence type="ECO:0000256" key="2">
    <source>
        <dbReference type="SAM" id="SignalP"/>
    </source>
</evidence>
<feature type="signal peptide" evidence="2">
    <location>
        <begin position="1"/>
        <end position="19"/>
    </location>
</feature>
<dbReference type="RefSeq" id="WP_123648664.1">
    <property type="nucleotide sequence ID" value="NZ_RCTY01000044.1"/>
</dbReference>
<accession>A0A3N2RDQ3</accession>
<gene>
    <name evidence="4" type="ORF">D9T17_17765</name>
</gene>
<feature type="domain" description="DUF4189" evidence="3">
    <location>
        <begin position="94"/>
        <end position="174"/>
    </location>
</feature>
<keyword evidence="2" id="KW-0732">Signal</keyword>
<comment type="caution">
    <text evidence="4">The sequence shown here is derived from an EMBL/GenBank/DDBJ whole genome shotgun (WGS) entry which is preliminary data.</text>
</comment>
<dbReference type="EMBL" id="RCTY01000044">
    <property type="protein sequence ID" value="ROU05549.1"/>
    <property type="molecule type" value="Genomic_DNA"/>
</dbReference>
<dbReference type="Pfam" id="PF13827">
    <property type="entry name" value="DUF4189"/>
    <property type="match status" value="1"/>
</dbReference>
<name>A0A3N2RDQ3_LYSEN</name>
<proteinExistence type="predicted"/>
<reference evidence="4 5" key="1">
    <citation type="submission" date="2018-10" db="EMBL/GenBank/DDBJ databases">
        <title>The genome of Lysobacter enzymogenes OH11.</title>
        <authorList>
            <person name="Liu F."/>
            <person name="Zhao Y."/>
            <person name="Qian G."/>
            <person name="Chen Y."/>
            <person name="Xu H."/>
        </authorList>
    </citation>
    <scope>NUCLEOTIDE SEQUENCE [LARGE SCALE GENOMIC DNA]</scope>
    <source>
        <strain evidence="4 5">OH11</strain>
    </source>
</reference>